<reference evidence="1 2" key="1">
    <citation type="submission" date="2020-03" db="EMBL/GenBank/DDBJ databases">
        <title>Rubrivivax benzoatilyticus JA2 (sequenced after 10 years sub-culturing).</title>
        <authorList>
            <person name="Gupta D."/>
            <person name="Chintalapati S."/>
            <person name="Chintalapati V.R."/>
        </authorList>
    </citation>
    <scope>NUCLEOTIDE SEQUENCE [LARGE SCALE GENOMIC DNA]</scope>
    <source>
        <strain evidence="1 2">JA2-Mal</strain>
    </source>
</reference>
<dbReference type="EMBL" id="JAAOCD010000018">
    <property type="protein sequence ID" value="NHL00504.1"/>
    <property type="molecule type" value="Genomic_DNA"/>
</dbReference>
<comment type="caution">
    <text evidence="1">The sequence shown here is derived from an EMBL/GenBank/DDBJ whole genome shotgun (WGS) entry which is preliminary data.</text>
</comment>
<evidence type="ECO:0000313" key="2">
    <source>
        <dbReference type="Proteomes" id="UP000802098"/>
    </source>
</evidence>
<name>A0ABX0I0Y9_9BURK</name>
<dbReference type="RefSeq" id="WP_155983606.1">
    <property type="nucleotide sequence ID" value="NZ_JAAOCD010000018.1"/>
</dbReference>
<evidence type="ECO:0008006" key="3">
    <source>
        <dbReference type="Google" id="ProtNLM"/>
    </source>
</evidence>
<evidence type="ECO:0000313" key="1">
    <source>
        <dbReference type="EMBL" id="NHL00504.1"/>
    </source>
</evidence>
<proteinExistence type="predicted"/>
<gene>
    <name evidence="1" type="ORF">G7087_19205</name>
</gene>
<keyword evidence="2" id="KW-1185">Reference proteome</keyword>
<organism evidence="1 2">
    <name type="scientific">Rubrivivax benzoatilyticus</name>
    <dbReference type="NCBI Taxonomy" id="316997"/>
    <lineage>
        <taxon>Bacteria</taxon>
        <taxon>Pseudomonadati</taxon>
        <taxon>Pseudomonadota</taxon>
        <taxon>Betaproteobacteria</taxon>
        <taxon>Burkholderiales</taxon>
        <taxon>Sphaerotilaceae</taxon>
        <taxon>Rubrivivax</taxon>
    </lineage>
</organism>
<sequence>MTTQRAILITGFSAWGKSRHIHMLFGKKRFSPKLYAPVDPLINGKFLVESRSNDDVGDIKFIDNVRDRFARAGAKVKKADLIAAFCPTRGPQNDCIRILQSKPFSKFDEIHVLLLQYKWDWHAELRLAEVESYLKQDSRVRTFVIDQDKAFTADPDRLTARDDAIRRHLHSIYP</sequence>
<accession>A0ABX0I0Y9</accession>
<dbReference type="Proteomes" id="UP000802098">
    <property type="component" value="Unassembled WGS sequence"/>
</dbReference>
<protein>
    <recommendedName>
        <fullName evidence="3">AAA domain-containing protein</fullName>
    </recommendedName>
</protein>